<gene>
    <name evidence="1" type="ORF">LOK49_LG02G01077</name>
</gene>
<dbReference type="Proteomes" id="UP001060215">
    <property type="component" value="Chromosome 3"/>
</dbReference>
<sequence length="178" mass="20707">MFLVNFINDYDYAFAEYGLVAYKDGKLIGSQSLRSYLGEEKLKGFINFTLHYIADLDIPIKRGNIALGKLVFRMFIDSQFHGGQRISSLQRLELLLFEQQLPKNWKKDTDVGPRELKQMSKEVTGEYVEPNMWYPVYSPLLFMRNEVPIICVCAVQDAGVLIFFSRHYPNVLQPFKYS</sequence>
<proteinExistence type="predicted"/>
<comment type="caution">
    <text evidence="1">The sequence shown here is derived from an EMBL/GenBank/DDBJ whole genome shotgun (WGS) entry which is preliminary data.</text>
</comment>
<evidence type="ECO:0000313" key="1">
    <source>
        <dbReference type="EMBL" id="KAI8027871.1"/>
    </source>
</evidence>
<reference evidence="1 2" key="1">
    <citation type="journal article" date="2022" name="Plant J.">
        <title>Chromosome-level genome of Camellia lanceoleosa provides a valuable resource for understanding genome evolution and self-incompatibility.</title>
        <authorList>
            <person name="Gong W."/>
            <person name="Xiao S."/>
            <person name="Wang L."/>
            <person name="Liao Z."/>
            <person name="Chang Y."/>
            <person name="Mo W."/>
            <person name="Hu G."/>
            <person name="Li W."/>
            <person name="Zhao G."/>
            <person name="Zhu H."/>
            <person name="Hu X."/>
            <person name="Ji K."/>
            <person name="Xiang X."/>
            <person name="Song Q."/>
            <person name="Yuan D."/>
            <person name="Jin S."/>
            <person name="Zhang L."/>
        </authorList>
    </citation>
    <scope>NUCLEOTIDE SEQUENCE [LARGE SCALE GENOMIC DNA]</scope>
    <source>
        <strain evidence="1">SQ_2022a</strain>
    </source>
</reference>
<dbReference type="EMBL" id="CM045760">
    <property type="protein sequence ID" value="KAI8027871.1"/>
    <property type="molecule type" value="Genomic_DNA"/>
</dbReference>
<protein>
    <submittedName>
        <fullName evidence="1">Uncharacterized protein</fullName>
    </submittedName>
</protein>
<accession>A0ACC0IR13</accession>
<name>A0ACC0IR13_9ERIC</name>
<keyword evidence="2" id="KW-1185">Reference proteome</keyword>
<evidence type="ECO:0000313" key="2">
    <source>
        <dbReference type="Proteomes" id="UP001060215"/>
    </source>
</evidence>
<organism evidence="1 2">
    <name type="scientific">Camellia lanceoleosa</name>
    <dbReference type="NCBI Taxonomy" id="1840588"/>
    <lineage>
        <taxon>Eukaryota</taxon>
        <taxon>Viridiplantae</taxon>
        <taxon>Streptophyta</taxon>
        <taxon>Embryophyta</taxon>
        <taxon>Tracheophyta</taxon>
        <taxon>Spermatophyta</taxon>
        <taxon>Magnoliopsida</taxon>
        <taxon>eudicotyledons</taxon>
        <taxon>Gunneridae</taxon>
        <taxon>Pentapetalae</taxon>
        <taxon>asterids</taxon>
        <taxon>Ericales</taxon>
        <taxon>Theaceae</taxon>
        <taxon>Camellia</taxon>
    </lineage>
</organism>